<evidence type="ECO:0008006" key="3">
    <source>
        <dbReference type="Google" id="ProtNLM"/>
    </source>
</evidence>
<name>A0A2M6WET1_9BACT</name>
<evidence type="ECO:0000313" key="2">
    <source>
        <dbReference type="Proteomes" id="UP000228809"/>
    </source>
</evidence>
<gene>
    <name evidence="1" type="ORF">COU17_00765</name>
</gene>
<sequence length="249" mass="28101">MLLGRISANQAEEALAFYAQNAGGLLLYPRTVVELCDHLEKKMVLSSIRDTDGLVALGWISHFSDFVYLTIEDEHLQIHNDGPYTGTGGWCIHSKYRGSGVLKQLAGLILREWDTFESSATLRGLWARMAGIKDADGNPLFWNRVGAEVTGVPYAALLENPFGTMERTIWKKWPREPIPLSRLPQAVITETRGRAFPPLRKPFELFLQWGIIEETHRYVPTSLNAFHVTISEHLPNLKRFMADALEQAV</sequence>
<proteinExistence type="predicted"/>
<dbReference type="AlphaFoldDB" id="A0A2M6WET1"/>
<protein>
    <recommendedName>
        <fullName evidence="3">N-acetyltransferase domain-containing protein</fullName>
    </recommendedName>
</protein>
<dbReference type="Proteomes" id="UP000228809">
    <property type="component" value="Unassembled WGS sequence"/>
</dbReference>
<accession>A0A2M6WET1</accession>
<organism evidence="1 2">
    <name type="scientific">Candidatus Kaiserbacteria bacterium CG10_big_fil_rev_8_21_14_0_10_49_17</name>
    <dbReference type="NCBI Taxonomy" id="1974609"/>
    <lineage>
        <taxon>Bacteria</taxon>
        <taxon>Candidatus Kaiseribacteriota</taxon>
    </lineage>
</organism>
<dbReference type="EMBL" id="PFBJ01000004">
    <property type="protein sequence ID" value="PIT91310.1"/>
    <property type="molecule type" value="Genomic_DNA"/>
</dbReference>
<reference evidence="2" key="1">
    <citation type="submission" date="2017-09" db="EMBL/GenBank/DDBJ databases">
        <title>Depth-based differentiation of microbial function through sediment-hosted aquifers and enrichment of novel symbionts in the deep terrestrial subsurface.</title>
        <authorList>
            <person name="Probst A.J."/>
            <person name="Ladd B."/>
            <person name="Jarett J.K."/>
            <person name="Geller-Mcgrath D.E."/>
            <person name="Sieber C.M.K."/>
            <person name="Emerson J.B."/>
            <person name="Anantharaman K."/>
            <person name="Thomas B.C."/>
            <person name="Malmstrom R."/>
            <person name="Stieglmeier M."/>
            <person name="Klingl A."/>
            <person name="Woyke T."/>
            <person name="Ryan C.M."/>
            <person name="Banfield J.F."/>
        </authorList>
    </citation>
    <scope>NUCLEOTIDE SEQUENCE [LARGE SCALE GENOMIC DNA]</scope>
</reference>
<comment type="caution">
    <text evidence="1">The sequence shown here is derived from an EMBL/GenBank/DDBJ whole genome shotgun (WGS) entry which is preliminary data.</text>
</comment>
<evidence type="ECO:0000313" key="1">
    <source>
        <dbReference type="EMBL" id="PIT91310.1"/>
    </source>
</evidence>